<accession>A0AAD5FD48</accession>
<feature type="compositionally biased region" description="Polar residues" evidence="2">
    <location>
        <begin position="167"/>
        <end position="178"/>
    </location>
</feature>
<dbReference type="EMBL" id="MU568078">
    <property type="protein sequence ID" value="KAI5611189.1"/>
    <property type="molecule type" value="Genomic_DNA"/>
</dbReference>
<dbReference type="AlphaFoldDB" id="A0AAD5FD48"/>
<keyword evidence="1" id="KW-0677">Repeat</keyword>
<dbReference type="InterPro" id="IPR000998">
    <property type="entry name" value="MAM_dom"/>
</dbReference>
<dbReference type="FunFam" id="2.60.120.200:FF:000128">
    <property type="entry name" value="enteropeptidase isoform X2"/>
    <property type="match status" value="1"/>
</dbReference>
<dbReference type="Gene3D" id="2.60.120.200">
    <property type="match status" value="2"/>
</dbReference>
<dbReference type="CDD" id="cd06263">
    <property type="entry name" value="MAM"/>
    <property type="match status" value="2"/>
</dbReference>
<dbReference type="GO" id="GO:0016020">
    <property type="term" value="C:membrane"/>
    <property type="evidence" value="ECO:0007669"/>
    <property type="project" value="InterPro"/>
</dbReference>
<dbReference type="PRINTS" id="PR00020">
    <property type="entry name" value="MAMDOMAIN"/>
</dbReference>
<name>A0AAD5FD48_SILAS</name>
<reference evidence="4" key="1">
    <citation type="submission" date="2018-07" db="EMBL/GenBank/DDBJ databases">
        <title>Comparative genomics of catfishes provides insights into carnivory and benthic adaptation.</title>
        <authorList>
            <person name="Zhang Y."/>
            <person name="Wang D."/>
            <person name="Peng Z."/>
            <person name="Zheng S."/>
            <person name="Shao F."/>
            <person name="Tao W."/>
        </authorList>
    </citation>
    <scope>NUCLEOTIDE SEQUENCE</scope>
    <source>
        <strain evidence="4">Chongqing</strain>
    </source>
</reference>
<organism evidence="4 5">
    <name type="scientific">Silurus asotus</name>
    <name type="common">Amur catfish</name>
    <name type="synonym">Parasilurus asotus</name>
    <dbReference type="NCBI Taxonomy" id="30991"/>
    <lineage>
        <taxon>Eukaryota</taxon>
        <taxon>Metazoa</taxon>
        <taxon>Chordata</taxon>
        <taxon>Craniata</taxon>
        <taxon>Vertebrata</taxon>
        <taxon>Euteleostomi</taxon>
        <taxon>Actinopterygii</taxon>
        <taxon>Neopterygii</taxon>
        <taxon>Teleostei</taxon>
        <taxon>Ostariophysi</taxon>
        <taxon>Siluriformes</taxon>
        <taxon>Siluridae</taxon>
        <taxon>Silurus</taxon>
    </lineage>
</organism>
<dbReference type="InterPro" id="IPR013320">
    <property type="entry name" value="ConA-like_dom_sf"/>
</dbReference>
<dbReference type="PANTHER" id="PTHR23282:SF142">
    <property type="entry name" value="MAM DOMAIN-CONTAINING PROTEIN"/>
    <property type="match status" value="1"/>
</dbReference>
<comment type="caution">
    <text evidence="4">The sequence shown here is derived from an EMBL/GenBank/DDBJ whole genome shotgun (WGS) entry which is preliminary data.</text>
</comment>
<evidence type="ECO:0000256" key="1">
    <source>
        <dbReference type="ARBA" id="ARBA00022737"/>
    </source>
</evidence>
<keyword evidence="5" id="KW-1185">Reference proteome</keyword>
<evidence type="ECO:0000256" key="2">
    <source>
        <dbReference type="SAM" id="MobiDB-lite"/>
    </source>
</evidence>
<gene>
    <name evidence="4" type="ORF">C0J50_11883</name>
</gene>
<evidence type="ECO:0000313" key="4">
    <source>
        <dbReference type="EMBL" id="KAI5611189.1"/>
    </source>
</evidence>
<evidence type="ECO:0000313" key="5">
    <source>
        <dbReference type="Proteomes" id="UP001205998"/>
    </source>
</evidence>
<feature type="domain" description="MAM" evidence="3">
    <location>
        <begin position="203"/>
        <end position="360"/>
    </location>
</feature>
<dbReference type="Proteomes" id="UP001205998">
    <property type="component" value="Unassembled WGS sequence"/>
</dbReference>
<protein>
    <submittedName>
        <fullName evidence="4">MAM and LDL-receptor class A domain-containing protein 1</fullName>
    </submittedName>
</protein>
<dbReference type="InterPro" id="IPR051560">
    <property type="entry name" value="MAM_domain-containing"/>
</dbReference>
<dbReference type="PANTHER" id="PTHR23282">
    <property type="entry name" value="APICAL ENDOSOMAL GLYCOPROTEIN PRECURSOR"/>
    <property type="match status" value="1"/>
</dbReference>
<dbReference type="Pfam" id="PF00629">
    <property type="entry name" value="MAM"/>
    <property type="match status" value="2"/>
</dbReference>
<dbReference type="PROSITE" id="PS50060">
    <property type="entry name" value="MAM_2"/>
    <property type="match status" value="2"/>
</dbReference>
<feature type="region of interest" description="Disordered" evidence="2">
    <location>
        <begin position="151"/>
        <end position="178"/>
    </location>
</feature>
<sequence>TLINLVYNIKMYTKSSIKTFDPFYSSTAPSPAGYYLYIEGDSALHGDTARLLSDECSDIQPQCLQFWYHMYGSSWTMGLSVYLLHGNVAQEVWRKREDQGNAWHQAQVNITPHGKFKILFEGRRGHNDRSDVALDDVTLLRGPCAGLLKDPLGSPVPEMPTIISPVGETTTPLQSQTRTSVVAPVHRNGPVLVRSNSSPVCGMNCNFDYNLCTWTQLLTDVFDWTRQQGSTPTLMTGPSSDHTTGAGYYLYIEGDSAVHGDTARLLSEECTDVQPQCLQFWYHMYGSSWTMGLSVYLLHGNVAQEVWRKREDQGNIWHQALVDITPHGKFKILFEGRRGHNDRSDVALDDVFIHRGTCAVTHKSEYTTHISKSTASIALEVAEAPLVSAQTIHRMLQQVGLAEIFARLSLKKKLSRWKHIICCSKTFICLSTCPDVHAAHSISTIAPLYHQRCRLLS</sequence>
<proteinExistence type="predicted"/>
<feature type="domain" description="MAM" evidence="3">
    <location>
        <begin position="22"/>
        <end position="146"/>
    </location>
</feature>
<evidence type="ECO:0000259" key="3">
    <source>
        <dbReference type="PROSITE" id="PS50060"/>
    </source>
</evidence>
<feature type="non-terminal residue" evidence="4">
    <location>
        <position position="457"/>
    </location>
</feature>
<dbReference type="SUPFAM" id="SSF49899">
    <property type="entry name" value="Concanavalin A-like lectins/glucanases"/>
    <property type="match status" value="2"/>
</dbReference>
<dbReference type="SMART" id="SM00137">
    <property type="entry name" value="MAM"/>
    <property type="match status" value="2"/>
</dbReference>